<organism evidence="2 3">
    <name type="scientific">Actinorhabdospora filicis</name>
    <dbReference type="NCBI Taxonomy" id="1785913"/>
    <lineage>
        <taxon>Bacteria</taxon>
        <taxon>Bacillati</taxon>
        <taxon>Actinomycetota</taxon>
        <taxon>Actinomycetes</taxon>
        <taxon>Micromonosporales</taxon>
        <taxon>Micromonosporaceae</taxon>
        <taxon>Actinorhabdospora</taxon>
    </lineage>
</organism>
<dbReference type="AlphaFoldDB" id="A0A9W6WCX5"/>
<gene>
    <name evidence="2" type="ORF">Afil01_68760</name>
</gene>
<sequence length="309" mass="33764">MIIRTARSTELPALTTYAGEDDRNASRADYLTSLLDKKCTHPEWAYVAEDADGNLIGNIVLWTRPGGEKPTDFVLFDAPWDDTTVARALLDHAFAEAAKMGADHLAHVVDSPAEAPQYQVEPEKRWALLADYGFDLTRDGNRFRWQTGTPVPEDDPRVTWKSIVELGEAPFVDMAERILSDTKDAILRADIAELGLRGAAELLISDMKEMEHEPEWFELGFDDSGEAVALSLPAKNPGFPVIGFVGVAPAGRGKGYSTAIVIRGTRILVANGATDIRGDCDAGNVGMYKGFARAGYDNFADRKAFSRAI</sequence>
<dbReference type="EMBL" id="BSTX01000009">
    <property type="protein sequence ID" value="GLZ82069.1"/>
    <property type="molecule type" value="Genomic_DNA"/>
</dbReference>
<feature type="domain" description="N-acetyltransferase" evidence="1">
    <location>
        <begin position="176"/>
        <end position="309"/>
    </location>
</feature>
<evidence type="ECO:0000313" key="3">
    <source>
        <dbReference type="Proteomes" id="UP001165079"/>
    </source>
</evidence>
<dbReference type="GO" id="GO:0016747">
    <property type="term" value="F:acyltransferase activity, transferring groups other than amino-acyl groups"/>
    <property type="evidence" value="ECO:0007669"/>
    <property type="project" value="InterPro"/>
</dbReference>
<evidence type="ECO:0000259" key="1">
    <source>
        <dbReference type="PROSITE" id="PS51186"/>
    </source>
</evidence>
<accession>A0A9W6WCX5</accession>
<dbReference type="SUPFAM" id="SSF55729">
    <property type="entry name" value="Acyl-CoA N-acyltransferases (Nat)"/>
    <property type="match status" value="2"/>
</dbReference>
<dbReference type="RefSeq" id="WP_285667646.1">
    <property type="nucleotide sequence ID" value="NZ_BSTX01000009.1"/>
</dbReference>
<dbReference type="InterPro" id="IPR000182">
    <property type="entry name" value="GNAT_dom"/>
</dbReference>
<evidence type="ECO:0000313" key="2">
    <source>
        <dbReference type="EMBL" id="GLZ82069.1"/>
    </source>
</evidence>
<keyword evidence="3" id="KW-1185">Reference proteome</keyword>
<proteinExistence type="predicted"/>
<protein>
    <recommendedName>
        <fullName evidence="1">N-acetyltransferase domain-containing protein</fullName>
    </recommendedName>
</protein>
<comment type="caution">
    <text evidence="2">The sequence shown here is derived from an EMBL/GenBank/DDBJ whole genome shotgun (WGS) entry which is preliminary data.</text>
</comment>
<dbReference type="Proteomes" id="UP001165079">
    <property type="component" value="Unassembled WGS sequence"/>
</dbReference>
<dbReference type="Gene3D" id="3.40.630.30">
    <property type="match status" value="1"/>
</dbReference>
<dbReference type="PROSITE" id="PS51186">
    <property type="entry name" value="GNAT"/>
    <property type="match status" value="1"/>
</dbReference>
<dbReference type="InterPro" id="IPR016181">
    <property type="entry name" value="Acyl_CoA_acyltransferase"/>
</dbReference>
<reference evidence="2" key="1">
    <citation type="submission" date="2023-03" db="EMBL/GenBank/DDBJ databases">
        <title>Actinorhabdospora filicis NBRC 111898.</title>
        <authorList>
            <person name="Ichikawa N."/>
            <person name="Sato H."/>
            <person name="Tonouchi N."/>
        </authorList>
    </citation>
    <scope>NUCLEOTIDE SEQUENCE</scope>
    <source>
        <strain evidence="2">NBRC 111898</strain>
    </source>
</reference>
<name>A0A9W6WCX5_9ACTN</name>